<comment type="cofactor">
    <cofactor evidence="9">
        <name>Mg(2+)</name>
        <dbReference type="ChEBI" id="CHEBI:18420"/>
    </cofactor>
    <text evidence="9">Binds 2 magnesium ions per monomer.</text>
</comment>
<dbReference type="GO" id="GO:0000287">
    <property type="term" value="F:magnesium ion binding"/>
    <property type="evidence" value="ECO:0007669"/>
    <property type="project" value="UniProtKB-UniRule"/>
</dbReference>
<dbReference type="AlphaFoldDB" id="A0A2U2BZ12"/>
<proteinExistence type="inferred from homology"/>
<sequence length="329" mass="35910">MFLETKAKFDDIFENRLSPDDIREYFLALYERGETASEFAGAASSMRDHMIALPISEELKNKAIDIVGTGGDKSYSFNISSTVSILLASVGSFVAKHGNRSVTSKSGSADMLEALGINLNLSLEDTSKMLEDTGFGFMFAANHHPAMKYITPVRKTIDHRTIMNIIGPLCSPAMVKKQVIGVFHKDFINKIATALDMLDCNKAIVLSSEDGMDEISISSVTYATLLDNGKLTDFIINPEDYGLKIASKDDIVGAGPKENAQITRDILSGKTTGAKLDIVLLNAAAALVVDDKARDIKEGIEIAREAIKSQKAYKKLEEIVNYSKRLSLK</sequence>
<comment type="similarity">
    <text evidence="8">In the C-terminal section; belongs to the anthranilate phosphoribosyltransferase family.</text>
</comment>
<comment type="pathway">
    <text evidence="1 9">Amino-acid biosynthesis; L-tryptophan biosynthesis; L-tryptophan from chorismate: step 2/5.</text>
</comment>
<feature type="binding site" evidence="9">
    <location>
        <begin position="71"/>
        <end position="72"/>
    </location>
    <ligand>
        <name>5-phospho-alpha-D-ribose 1-diphosphate</name>
        <dbReference type="ChEBI" id="CHEBI:58017"/>
    </ligand>
</feature>
<dbReference type="PANTHER" id="PTHR43285">
    <property type="entry name" value="ANTHRANILATE PHOSPHORIBOSYLTRANSFERASE"/>
    <property type="match status" value="1"/>
</dbReference>
<comment type="similarity">
    <text evidence="9">Belongs to the anthranilate phosphoribosyltransferase family.</text>
</comment>
<comment type="function">
    <text evidence="9">Catalyzes the transfer of the phosphoribosyl group of 5-phosphorylribose-1-pyrophosphate (PRPP) to anthranilate to yield N-(5'-phosphoribosyl)-anthranilate (PRA).</text>
</comment>
<name>A0A2U2BZ12_9BACT</name>
<gene>
    <name evidence="9 11" type="primary">trpD</name>
    <name evidence="11" type="ORF">DF188_08895</name>
</gene>
<feature type="binding site" evidence="9">
    <location>
        <begin position="96"/>
        <end position="104"/>
    </location>
    <ligand>
        <name>5-phospho-alpha-D-ribose 1-diphosphate</name>
        <dbReference type="ChEBI" id="CHEBI:58017"/>
    </ligand>
</feature>
<dbReference type="GO" id="GO:0000162">
    <property type="term" value="P:L-tryptophan biosynthetic process"/>
    <property type="evidence" value="ECO:0007669"/>
    <property type="project" value="UniProtKB-UniRule"/>
</dbReference>
<dbReference type="SUPFAM" id="SSF47648">
    <property type="entry name" value="Nucleoside phosphorylase/phosphoribosyltransferase N-terminal domain"/>
    <property type="match status" value="1"/>
</dbReference>
<keyword evidence="6 9" id="KW-0057">Aromatic amino acid biosynthesis</keyword>
<protein>
    <recommendedName>
        <fullName evidence="9">Anthranilate phosphoribosyltransferase</fullName>
        <ecNumber evidence="9">2.4.2.18</ecNumber>
    </recommendedName>
</protein>
<dbReference type="NCBIfam" id="TIGR01245">
    <property type="entry name" value="trpD"/>
    <property type="match status" value="1"/>
</dbReference>
<evidence type="ECO:0000256" key="3">
    <source>
        <dbReference type="ARBA" id="ARBA00022676"/>
    </source>
</evidence>
<dbReference type="Pfam" id="PF00591">
    <property type="entry name" value="Glycos_transf_3"/>
    <property type="match status" value="1"/>
</dbReference>
<dbReference type="InterPro" id="IPR036320">
    <property type="entry name" value="Glycosyl_Trfase_fam3_N_dom_sf"/>
</dbReference>
<keyword evidence="3 9" id="KW-0328">Glycosyltransferase</keyword>
<dbReference type="InterPro" id="IPR005940">
    <property type="entry name" value="Anthranilate_Pribosyl_Tfrase"/>
</dbReference>
<dbReference type="GO" id="GO:0004048">
    <property type="term" value="F:anthranilate phosphoribosyltransferase activity"/>
    <property type="evidence" value="ECO:0007669"/>
    <property type="project" value="UniProtKB-UniRule"/>
</dbReference>
<dbReference type="PANTHER" id="PTHR43285:SF2">
    <property type="entry name" value="ANTHRANILATE PHOSPHORIBOSYLTRANSFERASE"/>
    <property type="match status" value="1"/>
</dbReference>
<dbReference type="STRING" id="28200.GCA_001572935_00274"/>
<dbReference type="EMBL" id="QEYI01000009">
    <property type="protein sequence ID" value="PWE20021.1"/>
    <property type="molecule type" value="Genomic_DNA"/>
</dbReference>
<keyword evidence="5 9" id="KW-0822">Tryptophan biosynthesis</keyword>
<dbReference type="SUPFAM" id="SSF52418">
    <property type="entry name" value="Nucleoside phosphorylase/phosphoribosyltransferase catalytic domain"/>
    <property type="match status" value="1"/>
</dbReference>
<comment type="subunit">
    <text evidence="9">Homodimer.</text>
</comment>
<feature type="domain" description="Glycosyl transferase family 3" evidence="10">
    <location>
        <begin position="61"/>
        <end position="312"/>
    </location>
</feature>
<feature type="binding site" evidence="9">
    <location>
        <position position="154"/>
    </location>
    <ligand>
        <name>anthranilate</name>
        <dbReference type="ChEBI" id="CHEBI:16567"/>
        <label>2</label>
    </ligand>
</feature>
<dbReference type="UniPathway" id="UPA00035">
    <property type="reaction ID" value="UER00041"/>
</dbReference>
<evidence type="ECO:0000259" key="10">
    <source>
        <dbReference type="Pfam" id="PF00591"/>
    </source>
</evidence>
<evidence type="ECO:0000256" key="7">
    <source>
        <dbReference type="ARBA" id="ARBA00052328"/>
    </source>
</evidence>
<feature type="binding site" evidence="9">
    <location>
        <position position="76"/>
    </location>
    <ligand>
        <name>5-phospho-alpha-D-ribose 1-diphosphate</name>
        <dbReference type="ChEBI" id="CHEBI:58017"/>
    </ligand>
</feature>
<feature type="binding site" evidence="9">
    <location>
        <position position="68"/>
    </location>
    <ligand>
        <name>anthranilate</name>
        <dbReference type="ChEBI" id="CHEBI:16567"/>
        <label>1</label>
    </ligand>
</feature>
<keyword evidence="2 9" id="KW-0028">Amino-acid biosynthesis</keyword>
<comment type="catalytic activity">
    <reaction evidence="7 9">
        <text>N-(5-phospho-beta-D-ribosyl)anthranilate + diphosphate = 5-phospho-alpha-D-ribose 1-diphosphate + anthranilate</text>
        <dbReference type="Rhea" id="RHEA:11768"/>
        <dbReference type="ChEBI" id="CHEBI:16567"/>
        <dbReference type="ChEBI" id="CHEBI:18277"/>
        <dbReference type="ChEBI" id="CHEBI:33019"/>
        <dbReference type="ChEBI" id="CHEBI:58017"/>
        <dbReference type="EC" id="2.4.2.18"/>
    </reaction>
</comment>
<dbReference type="InterPro" id="IPR000312">
    <property type="entry name" value="Glycosyl_Trfase_fam3"/>
</dbReference>
<keyword evidence="9" id="KW-0479">Metal-binding</keyword>
<feature type="binding site" evidence="9">
    <location>
        <position position="214"/>
    </location>
    <ligand>
        <name>Mg(2+)</name>
        <dbReference type="ChEBI" id="CHEBI:18420"/>
        <label>1</label>
    </ligand>
</feature>
<evidence type="ECO:0000256" key="1">
    <source>
        <dbReference type="ARBA" id="ARBA00004907"/>
    </source>
</evidence>
<dbReference type="RefSeq" id="WP_109065649.1">
    <property type="nucleotide sequence ID" value="NZ_JAUQUC010000013.1"/>
</dbReference>
<comment type="caution">
    <text evidence="11">The sequence shown here is derived from an EMBL/GenBank/DDBJ whole genome shotgun (WGS) entry which is preliminary data.</text>
</comment>
<dbReference type="InterPro" id="IPR035902">
    <property type="entry name" value="Nuc_phospho_transferase"/>
</dbReference>
<evidence type="ECO:0000313" key="11">
    <source>
        <dbReference type="EMBL" id="PWE20021.1"/>
    </source>
</evidence>
<feature type="binding site" evidence="9">
    <location>
        <position position="68"/>
    </location>
    <ligand>
        <name>5-phospho-alpha-D-ribose 1-diphosphate</name>
        <dbReference type="ChEBI" id="CHEBI:58017"/>
    </ligand>
</feature>
<dbReference type="Gene3D" id="1.20.970.10">
    <property type="entry name" value="Transferase, Pyrimidine Nucleoside Phosphorylase, Chain C"/>
    <property type="match status" value="1"/>
</dbReference>
<dbReference type="HAMAP" id="MF_00211">
    <property type="entry name" value="TrpD"/>
    <property type="match status" value="1"/>
</dbReference>
<feature type="binding site" evidence="9">
    <location>
        <position position="213"/>
    </location>
    <ligand>
        <name>Mg(2+)</name>
        <dbReference type="ChEBI" id="CHEBI:18420"/>
        <label>2</label>
    </ligand>
</feature>
<keyword evidence="9" id="KW-0460">Magnesium</keyword>
<keyword evidence="4 9" id="KW-0808">Transferase</keyword>
<feature type="binding site" evidence="9">
    <location>
        <position position="99"/>
    </location>
    <ligand>
        <name>anthranilate</name>
        <dbReference type="ChEBI" id="CHEBI:16567"/>
        <label>1</label>
    </ligand>
</feature>
<feature type="binding site" evidence="9">
    <location>
        <position position="214"/>
    </location>
    <ligand>
        <name>Mg(2+)</name>
        <dbReference type="ChEBI" id="CHEBI:18420"/>
        <label>2</label>
    </ligand>
</feature>
<evidence type="ECO:0000313" key="12">
    <source>
        <dbReference type="Proteomes" id="UP000245014"/>
    </source>
</evidence>
<evidence type="ECO:0000256" key="9">
    <source>
        <dbReference type="HAMAP-Rule" id="MF_00211"/>
    </source>
</evidence>
<evidence type="ECO:0000256" key="2">
    <source>
        <dbReference type="ARBA" id="ARBA00022605"/>
    </source>
</evidence>
<dbReference type="FunFam" id="3.40.1030.10:FF:000002">
    <property type="entry name" value="Anthranilate phosphoribosyltransferase"/>
    <property type="match status" value="1"/>
</dbReference>
<dbReference type="Gene3D" id="3.40.1030.10">
    <property type="entry name" value="Nucleoside phosphorylase/phosphoribosyltransferase catalytic domain"/>
    <property type="match status" value="1"/>
</dbReference>
<reference evidence="11 12" key="1">
    <citation type="submission" date="2018-05" db="EMBL/GenBank/DDBJ databases">
        <title>Antimicrobial susceptibility testing and genomic analysis of Arcobacter skirrowii strains and one Arcobacter butzleri isolated from German poultry farms.</title>
        <authorList>
            <person name="Haenel I."/>
            <person name="Hotzel H."/>
            <person name="Tomaso H."/>
            <person name="Busch A."/>
        </authorList>
    </citation>
    <scope>NUCLEOTIDE SEQUENCE [LARGE SCALE GENOMIC DNA]</scope>
    <source>
        <strain evidence="12">v</strain>
    </source>
</reference>
<accession>A0A2U2BZ12</accession>
<evidence type="ECO:0000256" key="8">
    <source>
        <dbReference type="ARBA" id="ARBA00061188"/>
    </source>
</evidence>
<evidence type="ECO:0000256" key="6">
    <source>
        <dbReference type="ARBA" id="ARBA00023141"/>
    </source>
</evidence>
<comment type="caution">
    <text evidence="9">Lacks conserved residue(s) required for the propagation of feature annotation.</text>
</comment>
<dbReference type="GO" id="GO:0005829">
    <property type="term" value="C:cytosol"/>
    <property type="evidence" value="ECO:0007669"/>
    <property type="project" value="TreeGrafter"/>
</dbReference>
<organism evidence="11 12">
    <name type="scientific">Aliarcobacter skirrowii</name>
    <dbReference type="NCBI Taxonomy" id="28200"/>
    <lineage>
        <taxon>Bacteria</taxon>
        <taxon>Pseudomonadati</taxon>
        <taxon>Campylobacterota</taxon>
        <taxon>Epsilonproteobacteria</taxon>
        <taxon>Campylobacterales</taxon>
        <taxon>Arcobacteraceae</taxon>
        <taxon>Aliarcobacter</taxon>
    </lineage>
</organism>
<dbReference type="EC" id="2.4.2.18" evidence="9"/>
<evidence type="ECO:0000256" key="4">
    <source>
        <dbReference type="ARBA" id="ARBA00022679"/>
    </source>
</evidence>
<feature type="binding site" evidence="9">
    <location>
        <begin position="78"/>
        <end position="81"/>
    </location>
    <ligand>
        <name>5-phospho-alpha-D-ribose 1-diphosphate</name>
        <dbReference type="ChEBI" id="CHEBI:58017"/>
    </ligand>
</feature>
<dbReference type="Proteomes" id="UP000245014">
    <property type="component" value="Unassembled WGS sequence"/>
</dbReference>
<feature type="binding site" evidence="9">
    <location>
        <position position="80"/>
    </location>
    <ligand>
        <name>Mg(2+)</name>
        <dbReference type="ChEBI" id="CHEBI:18420"/>
        <label>1</label>
    </ligand>
</feature>
<evidence type="ECO:0000256" key="5">
    <source>
        <dbReference type="ARBA" id="ARBA00022822"/>
    </source>
</evidence>
<feature type="binding site" evidence="9">
    <location>
        <position position="108"/>
    </location>
    <ligand>
        <name>5-phospho-alpha-D-ribose 1-diphosphate</name>
        <dbReference type="ChEBI" id="CHEBI:58017"/>
    </ligand>
</feature>